<dbReference type="GO" id="GO:0005739">
    <property type="term" value="C:mitochondrion"/>
    <property type="evidence" value="ECO:0007669"/>
    <property type="project" value="UniProtKB-SubCell"/>
</dbReference>
<dbReference type="InterPro" id="IPR035647">
    <property type="entry name" value="EFG_III/V"/>
</dbReference>
<dbReference type="HAMAP" id="MF_03059">
    <property type="entry name" value="mEF_G_2"/>
    <property type="match status" value="1"/>
</dbReference>
<dbReference type="GO" id="GO:0032790">
    <property type="term" value="P:ribosome disassembly"/>
    <property type="evidence" value="ECO:0007669"/>
    <property type="project" value="UniProtKB-UniRule"/>
</dbReference>
<dbReference type="InterPro" id="IPR041095">
    <property type="entry name" value="EFG_II"/>
</dbReference>
<dbReference type="HOGENOM" id="CLU_002794_4_1_1"/>
<dbReference type="PANTHER" id="PTHR43261:SF1">
    <property type="entry name" value="RIBOSOME-RELEASING FACTOR 2, MITOCHONDRIAL"/>
    <property type="match status" value="1"/>
</dbReference>
<dbReference type="CDD" id="cd03713">
    <property type="entry name" value="EFG_mtEFG_C"/>
    <property type="match status" value="1"/>
</dbReference>
<dbReference type="GO" id="GO:0005525">
    <property type="term" value="F:GTP binding"/>
    <property type="evidence" value="ECO:0007669"/>
    <property type="project" value="UniProtKB-UniRule"/>
</dbReference>
<evidence type="ECO:0000256" key="6">
    <source>
        <dbReference type="HAMAP-Rule" id="MF_03059"/>
    </source>
</evidence>
<dbReference type="Pfam" id="PF00679">
    <property type="entry name" value="EFG_C"/>
    <property type="match status" value="1"/>
</dbReference>
<dbReference type="PROSITE" id="PS51722">
    <property type="entry name" value="G_TR_2"/>
    <property type="match status" value="1"/>
</dbReference>
<dbReference type="AlphaFoldDB" id="C5MD85"/>
<dbReference type="CDD" id="cd16262">
    <property type="entry name" value="EFG_III"/>
    <property type="match status" value="1"/>
</dbReference>
<dbReference type="Gene3D" id="3.30.70.870">
    <property type="entry name" value="Elongation Factor G (Translational Gtpase), domain 3"/>
    <property type="match status" value="1"/>
</dbReference>
<keyword evidence="3" id="KW-0809">Transit peptide</keyword>
<keyword evidence="2 6" id="KW-0648">Protein biosynthesis</keyword>
<dbReference type="PRINTS" id="PR00315">
    <property type="entry name" value="ELONGATNFCT"/>
</dbReference>
<feature type="domain" description="Tr-type G" evidence="7">
    <location>
        <begin position="28"/>
        <end position="316"/>
    </location>
</feature>
<feature type="binding site" evidence="6">
    <location>
        <begin position="37"/>
        <end position="44"/>
    </location>
    <ligand>
        <name>GTP</name>
        <dbReference type="ChEBI" id="CHEBI:37565"/>
    </ligand>
</feature>
<dbReference type="Proteomes" id="UP000002037">
    <property type="component" value="Unassembled WGS sequence"/>
</dbReference>
<dbReference type="InterPro" id="IPR030851">
    <property type="entry name" value="EFG2"/>
</dbReference>
<evidence type="ECO:0000256" key="1">
    <source>
        <dbReference type="ARBA" id="ARBA00022741"/>
    </source>
</evidence>
<evidence type="ECO:0000313" key="9">
    <source>
        <dbReference type="Proteomes" id="UP000002037"/>
    </source>
</evidence>
<dbReference type="STRING" id="294747.C5MD85"/>
<name>C5MD85_CANTT</name>
<evidence type="ECO:0000256" key="2">
    <source>
        <dbReference type="ARBA" id="ARBA00022917"/>
    </source>
</evidence>
<feature type="binding site" evidence="6">
    <location>
        <begin position="101"/>
        <end position="105"/>
    </location>
    <ligand>
        <name>GTP</name>
        <dbReference type="ChEBI" id="CHEBI:37565"/>
    </ligand>
</feature>
<comment type="function">
    <text evidence="6">Mitochondrial GTPase that mediates the disassembly of ribosomes from messenger RNA at the termination of mitochondrial protein biosynthesis. Not involved in the GTP-dependent ribosomal translocation step during translation elongation.</text>
</comment>
<dbReference type="eggNOG" id="KOG0465">
    <property type="taxonomic scope" value="Eukaryota"/>
</dbReference>
<gene>
    <name evidence="6" type="primary">MEF2</name>
    <name evidence="8" type="ORF">CTRG_04186</name>
</gene>
<dbReference type="Gene3D" id="3.40.50.300">
    <property type="entry name" value="P-loop containing nucleotide triphosphate hydrolases"/>
    <property type="match status" value="1"/>
</dbReference>
<organism evidence="8 9">
    <name type="scientific">Candida tropicalis (strain ATCC MYA-3404 / T1)</name>
    <name type="common">Yeast</name>
    <dbReference type="NCBI Taxonomy" id="294747"/>
    <lineage>
        <taxon>Eukaryota</taxon>
        <taxon>Fungi</taxon>
        <taxon>Dikarya</taxon>
        <taxon>Ascomycota</taxon>
        <taxon>Saccharomycotina</taxon>
        <taxon>Pichiomycetes</taxon>
        <taxon>Debaryomycetaceae</taxon>
        <taxon>Candida/Lodderomyces clade</taxon>
        <taxon>Candida</taxon>
    </lineage>
</organism>
<dbReference type="GO" id="GO:0003746">
    <property type="term" value="F:translation elongation factor activity"/>
    <property type="evidence" value="ECO:0007669"/>
    <property type="project" value="UniProtKB-KW"/>
</dbReference>
<dbReference type="FunFam" id="3.30.70.870:FF:000002">
    <property type="entry name" value="Translation elongation factor 2"/>
    <property type="match status" value="1"/>
</dbReference>
<dbReference type="Pfam" id="PF14492">
    <property type="entry name" value="EFG_III"/>
    <property type="match status" value="1"/>
</dbReference>
<dbReference type="GO" id="GO:0032543">
    <property type="term" value="P:mitochondrial translation"/>
    <property type="evidence" value="ECO:0007669"/>
    <property type="project" value="UniProtKB-UniRule"/>
</dbReference>
<dbReference type="GeneID" id="8299450"/>
<comment type="similarity">
    <text evidence="6">Belongs to the TRAFAC class translation factor GTPase superfamily. Classic translation factor GTPase family. EF-G/EF-2 subfamily.</text>
</comment>
<evidence type="ECO:0000256" key="5">
    <source>
        <dbReference type="ARBA" id="ARBA00023134"/>
    </source>
</evidence>
<reference evidence="8 9" key="1">
    <citation type="journal article" date="2009" name="Nature">
        <title>Evolution of pathogenicity and sexual reproduction in eight Candida genomes.</title>
        <authorList>
            <person name="Butler G."/>
            <person name="Rasmussen M.D."/>
            <person name="Lin M.F."/>
            <person name="Santos M.A."/>
            <person name="Sakthikumar S."/>
            <person name="Munro C.A."/>
            <person name="Rheinbay E."/>
            <person name="Grabherr M."/>
            <person name="Forche A."/>
            <person name="Reedy J.L."/>
            <person name="Agrafioti I."/>
            <person name="Arnaud M.B."/>
            <person name="Bates S."/>
            <person name="Brown A.J."/>
            <person name="Brunke S."/>
            <person name="Costanzo M.C."/>
            <person name="Fitzpatrick D.A."/>
            <person name="de Groot P.W."/>
            <person name="Harris D."/>
            <person name="Hoyer L.L."/>
            <person name="Hube B."/>
            <person name="Klis F.M."/>
            <person name="Kodira C."/>
            <person name="Lennard N."/>
            <person name="Logue M.E."/>
            <person name="Martin R."/>
            <person name="Neiman A.M."/>
            <person name="Nikolaou E."/>
            <person name="Quail M.A."/>
            <person name="Quinn J."/>
            <person name="Santos M.C."/>
            <person name="Schmitzberger F.F."/>
            <person name="Sherlock G."/>
            <person name="Shah P."/>
            <person name="Silverstein K.A."/>
            <person name="Skrzypek M.S."/>
            <person name="Soll D."/>
            <person name="Staggs R."/>
            <person name="Stansfield I."/>
            <person name="Stumpf M.P."/>
            <person name="Sudbery P.E."/>
            <person name="Srikantha T."/>
            <person name="Zeng Q."/>
            <person name="Berman J."/>
            <person name="Berriman M."/>
            <person name="Heitman J."/>
            <person name="Gow N.A."/>
            <person name="Lorenz M.C."/>
            <person name="Birren B.W."/>
            <person name="Kellis M."/>
            <person name="Cuomo C.A."/>
        </authorList>
    </citation>
    <scope>NUCLEOTIDE SEQUENCE [LARGE SCALE GENOMIC DNA]</scope>
    <source>
        <strain evidence="9">ATCC MYA-3404 / T1</strain>
    </source>
</reference>
<keyword evidence="5 6" id="KW-0342">GTP-binding</keyword>
<keyword evidence="4 6" id="KW-0496">Mitochondrion</keyword>
<dbReference type="OrthoDB" id="198619at2759"/>
<dbReference type="Gene3D" id="3.30.70.240">
    <property type="match status" value="1"/>
</dbReference>
<dbReference type="InterPro" id="IPR027417">
    <property type="entry name" value="P-loop_NTPase"/>
</dbReference>
<evidence type="ECO:0000259" key="7">
    <source>
        <dbReference type="PROSITE" id="PS51722"/>
    </source>
</evidence>
<dbReference type="CDD" id="cd01886">
    <property type="entry name" value="EF-G"/>
    <property type="match status" value="1"/>
</dbReference>
<sequence length="808" mass="90659">MASRWQLSKLFRLSKRLYSQPVNVLTPQKTRNIGIIAHIDAGKTTTTERMIYNTGKIRRIGNVDDGDTVTDYLPSERDRGITIQSAAITLSWGNHRINLIDTPGHADFTFEVIRSLRVLDGAVTILDAVAGVEAQTEKVWRQATNLNIPKLIYINKMDRPGAGFSRAVKEAVQKLETRVVLCNLPYFETSKDGDMIFKGVVDVIQKKLLIWDEEVEEGKNISVSDIDETRPELLEMLQKSRESMVETLGEFDERIIDSFLENEEDHMLVPPALLDEVIRKATIEHYLTPVFCGSSFKNIGVHPIMDGVVKYLPSPLEIDTPVITSKGKEIKTSRDSAGKLIVDNNKDLTLALAFKVMTLDRRPMTFVRVYSGRLNKSSQVVNTRTGKKMLVKSLLIMNGDSPEEIKDVELGNICVIPGYETEFQTGDTLVSHASFKKSNFSPRESSYTLLPIDIPPPLFNSAIEPKTAGDEQYMKKCVEKLIREDPSLKVHFDEEMGQLILSGMGELHLEIARDRLVNDMKAKVNLKDVVVSYKESFVGKSDKVAEIKNENIELSLTISHIDNARDFIGQEGAKVIDEDNNVVLLPESAASEHVKSTLDERRWKCENSIEELQDSLVNGCSTALSMGGPVLGFPLHSTLITVNSWNAPVDQNPEQVSNLMNAARQAVQSLKDDEQDFGILEPIMKTRVYVDSNDLGEVSHDLTQRCQAVILEIEDQSIQNLENAAWAKEESERMYLPPDYTIKKSNNAMNEIANKKVIVAETPLREMIGYLSKLRSLTQGRATFDMTFLGMRRAVGSRVDAIASEYRF</sequence>
<dbReference type="SUPFAM" id="SSF54980">
    <property type="entry name" value="EF-G C-terminal domain-like"/>
    <property type="match status" value="2"/>
</dbReference>
<dbReference type="SUPFAM" id="SSF52540">
    <property type="entry name" value="P-loop containing nucleoside triphosphate hydrolases"/>
    <property type="match status" value="1"/>
</dbReference>
<keyword evidence="9" id="KW-1185">Reference proteome</keyword>
<dbReference type="InterPro" id="IPR035649">
    <property type="entry name" value="EFG_V"/>
</dbReference>
<dbReference type="RefSeq" id="XP_002549889.1">
    <property type="nucleotide sequence ID" value="XM_002549843.1"/>
</dbReference>
<dbReference type="SMART" id="SM00838">
    <property type="entry name" value="EFG_C"/>
    <property type="match status" value="1"/>
</dbReference>
<dbReference type="InterPro" id="IPR009022">
    <property type="entry name" value="EFG_III"/>
</dbReference>
<evidence type="ECO:0000313" key="8">
    <source>
        <dbReference type="EMBL" id="EER32515.1"/>
    </source>
</evidence>
<dbReference type="FunFam" id="3.40.50.300:FF:001636">
    <property type="entry name" value="Ribosome-releasing factor 2, mitochondrial"/>
    <property type="match status" value="1"/>
</dbReference>
<dbReference type="Pfam" id="PF00009">
    <property type="entry name" value="GTP_EFTU"/>
    <property type="match status" value="1"/>
</dbReference>
<dbReference type="NCBIfam" id="TIGR00231">
    <property type="entry name" value="small_GTP"/>
    <property type="match status" value="1"/>
</dbReference>
<dbReference type="InterPro" id="IPR005225">
    <property type="entry name" value="Small_GTP-bd"/>
</dbReference>
<feature type="binding site" evidence="6">
    <location>
        <begin position="155"/>
        <end position="158"/>
    </location>
    <ligand>
        <name>GTP</name>
        <dbReference type="ChEBI" id="CHEBI:37565"/>
    </ligand>
</feature>
<dbReference type="SUPFAM" id="SSF50447">
    <property type="entry name" value="Translation proteins"/>
    <property type="match status" value="1"/>
</dbReference>
<proteinExistence type="inferred from homology"/>
<dbReference type="PANTHER" id="PTHR43261">
    <property type="entry name" value="TRANSLATION ELONGATION FACTOR G-RELATED"/>
    <property type="match status" value="1"/>
</dbReference>
<keyword evidence="8" id="KW-0251">Elongation factor</keyword>
<dbReference type="EMBL" id="GG692399">
    <property type="protein sequence ID" value="EER32515.1"/>
    <property type="molecule type" value="Genomic_DNA"/>
</dbReference>
<dbReference type="Pfam" id="PF03144">
    <property type="entry name" value="GTP_EFTU_D2"/>
    <property type="match status" value="1"/>
</dbReference>
<dbReference type="Gene3D" id="2.40.30.10">
    <property type="entry name" value="Translation factors"/>
    <property type="match status" value="1"/>
</dbReference>
<dbReference type="PROSITE" id="PS00301">
    <property type="entry name" value="G_TR_1"/>
    <property type="match status" value="1"/>
</dbReference>
<dbReference type="VEuPathDB" id="FungiDB:CTRG_04186"/>
<dbReference type="InterPro" id="IPR000795">
    <property type="entry name" value="T_Tr_GTP-bd_dom"/>
</dbReference>
<dbReference type="InterPro" id="IPR031157">
    <property type="entry name" value="G_TR_CS"/>
</dbReference>
<accession>C5MD85</accession>
<dbReference type="GO" id="GO:0051881">
    <property type="term" value="P:regulation of mitochondrial membrane potential"/>
    <property type="evidence" value="ECO:0007669"/>
    <property type="project" value="EnsemblFungi"/>
</dbReference>
<dbReference type="GO" id="GO:0003924">
    <property type="term" value="F:GTPase activity"/>
    <property type="evidence" value="ECO:0007669"/>
    <property type="project" value="UniProtKB-UniRule"/>
</dbReference>
<protein>
    <recommendedName>
        <fullName evidence="6">Ribosome-releasing factor 2, mitochondrial</fullName>
        <shortName evidence="6">RRF2mt</shortName>
    </recommendedName>
    <alternativeName>
        <fullName evidence="6">Elongation factor G 2, mitochondrial</fullName>
        <shortName evidence="6">EF-G2mt</shortName>
        <shortName evidence="6">mEF-G 2</shortName>
    </alternativeName>
</protein>
<dbReference type="InterPro" id="IPR000640">
    <property type="entry name" value="EFG_V-like"/>
</dbReference>
<keyword evidence="1 6" id="KW-0547">Nucleotide-binding</keyword>
<evidence type="ECO:0000256" key="4">
    <source>
        <dbReference type="ARBA" id="ARBA00023128"/>
    </source>
</evidence>
<dbReference type="KEGG" id="ctp:CTRG_04186"/>
<dbReference type="InterPro" id="IPR004161">
    <property type="entry name" value="EFTu-like_2"/>
</dbReference>
<comment type="subcellular location">
    <subcellularLocation>
        <location evidence="6">Mitochondrion</location>
    </subcellularLocation>
</comment>
<dbReference type="InterPro" id="IPR009000">
    <property type="entry name" value="Transl_B-barrel_sf"/>
</dbReference>
<evidence type="ECO:0000256" key="3">
    <source>
        <dbReference type="ARBA" id="ARBA00022946"/>
    </source>
</evidence>